<dbReference type="InterPro" id="IPR011993">
    <property type="entry name" value="PH-like_dom_sf"/>
</dbReference>
<gene>
    <name evidence="2" type="ORF">BDZ94DRAFT_1159842</name>
</gene>
<evidence type="ECO:0000313" key="2">
    <source>
        <dbReference type="EMBL" id="KAF9465611.1"/>
    </source>
</evidence>
<evidence type="ECO:0000259" key="1">
    <source>
        <dbReference type="PROSITE" id="PS50196"/>
    </source>
</evidence>
<dbReference type="SUPFAM" id="SSF50729">
    <property type="entry name" value="PH domain-like"/>
    <property type="match status" value="1"/>
</dbReference>
<name>A0A9P5YBW2_9AGAR</name>
<dbReference type="OrthoDB" id="2357150at2759"/>
<dbReference type="Pfam" id="PF00638">
    <property type="entry name" value="Ran_BP1"/>
    <property type="match status" value="1"/>
</dbReference>
<proteinExistence type="predicted"/>
<dbReference type="EMBL" id="MU150246">
    <property type="protein sequence ID" value="KAF9465611.1"/>
    <property type="molecule type" value="Genomic_DNA"/>
</dbReference>
<dbReference type="InterPro" id="IPR000156">
    <property type="entry name" value="Ran_bind_dom"/>
</dbReference>
<accession>A0A9P5YBW2</accession>
<comment type="caution">
    <text evidence="2">The sequence shown here is derived from an EMBL/GenBank/DDBJ whole genome shotgun (WGS) entry which is preliminary data.</text>
</comment>
<evidence type="ECO:0000313" key="3">
    <source>
        <dbReference type="Proteomes" id="UP000807353"/>
    </source>
</evidence>
<dbReference type="AlphaFoldDB" id="A0A9P5YBW2"/>
<dbReference type="PROSITE" id="PS50196">
    <property type="entry name" value="RANBD1"/>
    <property type="match status" value="1"/>
</dbReference>
<dbReference type="Gene3D" id="2.30.29.30">
    <property type="entry name" value="Pleckstrin-homology domain (PH domain)/Phosphotyrosine-binding domain (PTB)"/>
    <property type="match status" value="1"/>
</dbReference>
<sequence>MRLRSPQSLVSNVRTTFLFGQPPLLPKPDTKIDLTGEENEDVELELKGAKLFIKRGNKPFSDGMLGHIKLLSNKSTLDERLLFRREPLWKVSMNVRMHPTVRCIFDEDENVLRLVLKEFIEEKDVPQSEWKGEVVVYALKPGRSCSKQDFKDFATTLVTTPGLKPR</sequence>
<keyword evidence="3" id="KW-1185">Reference proteome</keyword>
<organism evidence="2 3">
    <name type="scientific">Collybia nuda</name>
    <dbReference type="NCBI Taxonomy" id="64659"/>
    <lineage>
        <taxon>Eukaryota</taxon>
        <taxon>Fungi</taxon>
        <taxon>Dikarya</taxon>
        <taxon>Basidiomycota</taxon>
        <taxon>Agaricomycotina</taxon>
        <taxon>Agaricomycetes</taxon>
        <taxon>Agaricomycetidae</taxon>
        <taxon>Agaricales</taxon>
        <taxon>Tricholomatineae</taxon>
        <taxon>Clitocybaceae</taxon>
        <taxon>Collybia</taxon>
    </lineage>
</organism>
<reference evidence="2" key="1">
    <citation type="submission" date="2020-11" db="EMBL/GenBank/DDBJ databases">
        <authorList>
            <consortium name="DOE Joint Genome Institute"/>
            <person name="Ahrendt S."/>
            <person name="Riley R."/>
            <person name="Andreopoulos W."/>
            <person name="Labutti K."/>
            <person name="Pangilinan J."/>
            <person name="Ruiz-Duenas F.J."/>
            <person name="Barrasa J.M."/>
            <person name="Sanchez-Garcia M."/>
            <person name="Camarero S."/>
            <person name="Miyauchi S."/>
            <person name="Serrano A."/>
            <person name="Linde D."/>
            <person name="Babiker R."/>
            <person name="Drula E."/>
            <person name="Ayuso-Fernandez I."/>
            <person name="Pacheco R."/>
            <person name="Padilla G."/>
            <person name="Ferreira P."/>
            <person name="Barriuso J."/>
            <person name="Kellner H."/>
            <person name="Castanera R."/>
            <person name="Alfaro M."/>
            <person name="Ramirez L."/>
            <person name="Pisabarro A.G."/>
            <person name="Kuo A."/>
            <person name="Tritt A."/>
            <person name="Lipzen A."/>
            <person name="He G."/>
            <person name="Yan M."/>
            <person name="Ng V."/>
            <person name="Cullen D."/>
            <person name="Martin F."/>
            <person name="Rosso M.-N."/>
            <person name="Henrissat B."/>
            <person name="Hibbett D."/>
            <person name="Martinez A.T."/>
            <person name="Grigoriev I.V."/>
        </authorList>
    </citation>
    <scope>NUCLEOTIDE SEQUENCE</scope>
    <source>
        <strain evidence="2">CBS 247.69</strain>
    </source>
</reference>
<protein>
    <recommendedName>
        <fullName evidence="1">RanBD1 domain-containing protein</fullName>
    </recommendedName>
</protein>
<dbReference type="Proteomes" id="UP000807353">
    <property type="component" value="Unassembled WGS sequence"/>
</dbReference>
<feature type="domain" description="RanBD1" evidence="1">
    <location>
        <begin position="23"/>
        <end position="102"/>
    </location>
</feature>